<reference evidence="1 2" key="1">
    <citation type="journal article" date="2013" name="Int. J. Syst. Evol. Microbiol.">
        <title>Hoeflea suaedae sp. nov., an endophytic bacterium isolated from the root of the halophyte Suaeda maritima.</title>
        <authorList>
            <person name="Chung E.J."/>
            <person name="Park J.A."/>
            <person name="Pramanik P."/>
            <person name="Bibi F."/>
            <person name="Jeon C.O."/>
            <person name="Chung Y.R."/>
        </authorList>
    </citation>
    <scope>NUCLEOTIDE SEQUENCE [LARGE SCALE GENOMIC DNA]</scope>
    <source>
        <strain evidence="1 2">YC6898</strain>
    </source>
</reference>
<proteinExistence type="predicted"/>
<gene>
    <name evidence="1" type="ORF">E2A64_07850</name>
</gene>
<dbReference type="OrthoDB" id="8001436at2"/>
<protein>
    <submittedName>
        <fullName evidence="1">DUF2735 domain-containing protein</fullName>
    </submittedName>
</protein>
<dbReference type="RefSeq" id="WP_133283822.1">
    <property type="nucleotide sequence ID" value="NZ_SMSI01000001.1"/>
</dbReference>
<dbReference type="EMBL" id="SMSI01000001">
    <property type="protein sequence ID" value="TDH38989.1"/>
    <property type="molecule type" value="Genomic_DNA"/>
</dbReference>
<dbReference type="InterPro" id="IPR021232">
    <property type="entry name" value="DUF2735"/>
</dbReference>
<dbReference type="Proteomes" id="UP000295131">
    <property type="component" value="Unassembled WGS sequence"/>
</dbReference>
<dbReference type="Pfam" id="PF10931">
    <property type="entry name" value="DUF2735"/>
    <property type="match status" value="1"/>
</dbReference>
<organism evidence="1 2">
    <name type="scientific">Pseudohoeflea suaedae</name>
    <dbReference type="NCBI Taxonomy" id="877384"/>
    <lineage>
        <taxon>Bacteria</taxon>
        <taxon>Pseudomonadati</taxon>
        <taxon>Pseudomonadota</taxon>
        <taxon>Alphaproteobacteria</taxon>
        <taxon>Hyphomicrobiales</taxon>
        <taxon>Rhizobiaceae</taxon>
        <taxon>Pseudohoeflea</taxon>
    </lineage>
</organism>
<evidence type="ECO:0000313" key="1">
    <source>
        <dbReference type="EMBL" id="TDH38989.1"/>
    </source>
</evidence>
<evidence type="ECO:0000313" key="2">
    <source>
        <dbReference type="Proteomes" id="UP000295131"/>
    </source>
</evidence>
<sequence>MEMNTQGRTAQIIEFPRKFRRPGATEDAKFRGMSSAQALVPVLSTDGWYHDAAMKEES</sequence>
<dbReference type="AlphaFoldDB" id="A0A4R5PPQ0"/>
<keyword evidence="2" id="KW-1185">Reference proteome</keyword>
<comment type="caution">
    <text evidence="1">The sequence shown here is derived from an EMBL/GenBank/DDBJ whole genome shotgun (WGS) entry which is preliminary data.</text>
</comment>
<name>A0A4R5PPQ0_9HYPH</name>
<accession>A0A4R5PPQ0</accession>